<dbReference type="SUPFAM" id="SSF89550">
    <property type="entry name" value="PHP domain-like"/>
    <property type="match status" value="1"/>
</dbReference>
<dbReference type="PANTHER" id="PTHR42924:SF3">
    <property type="entry name" value="POLYMERASE_HISTIDINOL PHOSPHATASE N-TERMINAL DOMAIN-CONTAINING PROTEIN"/>
    <property type="match status" value="1"/>
</dbReference>
<name>A0A7T8BA41_9SPIR</name>
<evidence type="ECO:0000313" key="3">
    <source>
        <dbReference type="Proteomes" id="UP000595917"/>
    </source>
</evidence>
<sequence length="325" mass="36111">MITYKAFELHTHTLNSDGRFTPEELCRSAAAFLYDGIALTDHNTMAGLDHITPKLMSETVPVIPGIEWTTFFGHMVVLGADRYVDWRFAVPDTIDTYLAQIKEARGVAGIAHPFSVGSPMCTGCHWDFNVGNWENVSYIEVWSEPFPHSEFKNDLAFRWWTDLLNQGHRLAATSGRDWHGPDKRDVLTTATYLGLEEGQITSETVKDALRGGRSFVTCGPLLNFLVTEGDSSYGPGETVSPGEYTIFAAADESRRRSVWERFNIKTREIAVVHNGETAARITCDGSGGGDVAVALSEGWVRAEVYGDYLEEKNKLLAFSSPVYVR</sequence>
<dbReference type="NCBIfam" id="NF038032">
    <property type="entry name" value="CehA_McbA_metalo"/>
    <property type="match status" value="1"/>
</dbReference>
<keyword evidence="3" id="KW-1185">Reference proteome</keyword>
<dbReference type="Gene3D" id="3.20.20.140">
    <property type="entry name" value="Metal-dependent hydrolases"/>
    <property type="match status" value="1"/>
</dbReference>
<dbReference type="AlphaFoldDB" id="A0A7T8BA41"/>
<dbReference type="GO" id="GO:0035312">
    <property type="term" value="F:5'-3' DNA exonuclease activity"/>
    <property type="evidence" value="ECO:0007669"/>
    <property type="project" value="TreeGrafter"/>
</dbReference>
<evidence type="ECO:0000259" key="1">
    <source>
        <dbReference type="SMART" id="SM00481"/>
    </source>
</evidence>
<proteinExistence type="predicted"/>
<dbReference type="InterPro" id="IPR016195">
    <property type="entry name" value="Pol/histidinol_Pase-like"/>
</dbReference>
<dbReference type="InterPro" id="IPR052018">
    <property type="entry name" value="PHP_domain"/>
</dbReference>
<dbReference type="InterPro" id="IPR003141">
    <property type="entry name" value="Pol/His_phosphatase_N"/>
</dbReference>
<dbReference type="EMBL" id="CP067089">
    <property type="protein sequence ID" value="QQO09137.1"/>
    <property type="molecule type" value="Genomic_DNA"/>
</dbReference>
<evidence type="ECO:0000313" key="2">
    <source>
        <dbReference type="EMBL" id="QQO09137.1"/>
    </source>
</evidence>
<dbReference type="GO" id="GO:0004534">
    <property type="term" value="F:5'-3' RNA exonuclease activity"/>
    <property type="evidence" value="ECO:0007669"/>
    <property type="project" value="TreeGrafter"/>
</dbReference>
<dbReference type="SMART" id="SM00481">
    <property type="entry name" value="POLIIIAc"/>
    <property type="match status" value="1"/>
</dbReference>
<feature type="domain" description="Polymerase/histidinol phosphatase N-terminal" evidence="1">
    <location>
        <begin position="7"/>
        <end position="72"/>
    </location>
</feature>
<protein>
    <submittedName>
        <fullName evidence="2">CehA/McbA family metallohydrolase</fullName>
    </submittedName>
</protein>
<accession>A0A7T8BA41</accession>
<dbReference type="Proteomes" id="UP000595917">
    <property type="component" value="Chromosome"/>
</dbReference>
<gene>
    <name evidence="2" type="ORF">JFL75_19750</name>
</gene>
<dbReference type="RefSeq" id="WP_215626442.1">
    <property type="nucleotide sequence ID" value="NZ_CP067089.2"/>
</dbReference>
<dbReference type="InterPro" id="IPR004013">
    <property type="entry name" value="PHP_dom"/>
</dbReference>
<dbReference type="Pfam" id="PF02811">
    <property type="entry name" value="PHP"/>
    <property type="match status" value="1"/>
</dbReference>
<reference evidence="2" key="1">
    <citation type="submission" date="2021-01" db="EMBL/GenBank/DDBJ databases">
        <title>Description of Breznakiella homolactica.</title>
        <authorList>
            <person name="Song Y."/>
            <person name="Brune A."/>
        </authorList>
    </citation>
    <scope>NUCLEOTIDE SEQUENCE</scope>
    <source>
        <strain evidence="2">RmG30</strain>
    </source>
</reference>
<dbReference type="PANTHER" id="PTHR42924">
    <property type="entry name" value="EXONUCLEASE"/>
    <property type="match status" value="1"/>
</dbReference>
<dbReference type="KEGG" id="bhc:JFL75_19750"/>
<organism evidence="2 3">
    <name type="scientific">Breznakiella homolactica</name>
    <dbReference type="NCBI Taxonomy" id="2798577"/>
    <lineage>
        <taxon>Bacteria</taxon>
        <taxon>Pseudomonadati</taxon>
        <taxon>Spirochaetota</taxon>
        <taxon>Spirochaetia</taxon>
        <taxon>Spirochaetales</taxon>
        <taxon>Breznakiellaceae</taxon>
        <taxon>Breznakiella</taxon>
    </lineage>
</organism>